<dbReference type="InterPro" id="IPR029903">
    <property type="entry name" value="RmlD-like-bd"/>
</dbReference>
<dbReference type="InterPro" id="IPR036291">
    <property type="entry name" value="NAD(P)-bd_dom_sf"/>
</dbReference>
<dbReference type="PANTHER" id="PTHR10491">
    <property type="entry name" value="DTDP-4-DEHYDRORHAMNOSE REDUCTASE"/>
    <property type="match status" value="1"/>
</dbReference>
<comment type="similarity">
    <text evidence="2 6">Belongs to the dTDP-4-dehydrorhamnose reductase family.</text>
</comment>
<dbReference type="Pfam" id="PF04321">
    <property type="entry name" value="RmlD_sub_bind"/>
    <property type="match status" value="1"/>
</dbReference>
<evidence type="ECO:0000256" key="3">
    <source>
        <dbReference type="ARBA" id="ARBA00012929"/>
    </source>
</evidence>
<protein>
    <recommendedName>
        <fullName evidence="4 6">dTDP-4-dehydrorhamnose reductase</fullName>
        <ecNumber evidence="3 6">1.1.1.133</ecNumber>
    </recommendedName>
</protein>
<keyword evidence="6" id="KW-0521">NADP</keyword>
<organism evidence="8 9">
    <name type="scientific">BD1-7 clade bacterium</name>
    <dbReference type="NCBI Taxonomy" id="2029982"/>
    <lineage>
        <taxon>Bacteria</taxon>
        <taxon>Pseudomonadati</taxon>
        <taxon>Pseudomonadota</taxon>
        <taxon>Gammaproteobacteria</taxon>
        <taxon>Cellvibrionales</taxon>
        <taxon>Spongiibacteraceae</taxon>
        <taxon>BD1-7 clade</taxon>
    </lineage>
</organism>
<feature type="domain" description="RmlD-like substrate binding" evidence="7">
    <location>
        <begin position="4"/>
        <end position="292"/>
    </location>
</feature>
<dbReference type="CDD" id="cd05254">
    <property type="entry name" value="dTDP_HR_like_SDR_e"/>
    <property type="match status" value="1"/>
</dbReference>
<dbReference type="NCBIfam" id="TIGR01214">
    <property type="entry name" value="rmlD"/>
    <property type="match status" value="1"/>
</dbReference>
<evidence type="ECO:0000259" key="7">
    <source>
        <dbReference type="Pfam" id="PF04321"/>
    </source>
</evidence>
<proteinExistence type="inferred from homology"/>
<dbReference type="Gene3D" id="3.90.25.10">
    <property type="entry name" value="UDP-galactose 4-epimerase, domain 1"/>
    <property type="match status" value="1"/>
</dbReference>
<dbReference type="UniPathway" id="UPA00124"/>
<evidence type="ECO:0000256" key="1">
    <source>
        <dbReference type="ARBA" id="ARBA00004781"/>
    </source>
</evidence>
<keyword evidence="9" id="KW-1185">Reference proteome</keyword>
<keyword evidence="6 8" id="KW-0560">Oxidoreductase</keyword>
<evidence type="ECO:0000313" key="8">
    <source>
        <dbReference type="EMBL" id="CAA0078878.1"/>
    </source>
</evidence>
<dbReference type="UniPathway" id="UPA00281"/>
<dbReference type="GO" id="GO:0019305">
    <property type="term" value="P:dTDP-rhamnose biosynthetic process"/>
    <property type="evidence" value="ECO:0007669"/>
    <property type="project" value="UniProtKB-UniPathway"/>
</dbReference>
<dbReference type="AlphaFoldDB" id="A0A5S9MPD8"/>
<dbReference type="Gene3D" id="3.40.50.720">
    <property type="entry name" value="NAD(P)-binding Rossmann-like Domain"/>
    <property type="match status" value="1"/>
</dbReference>
<name>A0A5S9MPD8_9GAMM</name>
<evidence type="ECO:0000313" key="9">
    <source>
        <dbReference type="Proteomes" id="UP000441399"/>
    </source>
</evidence>
<evidence type="ECO:0000256" key="6">
    <source>
        <dbReference type="RuleBase" id="RU364082"/>
    </source>
</evidence>
<gene>
    <name evidence="8" type="primary">rmlD_1</name>
    <name evidence="8" type="ORF">OPDIPICF_00048</name>
</gene>
<dbReference type="GO" id="GO:0005829">
    <property type="term" value="C:cytosol"/>
    <property type="evidence" value="ECO:0007669"/>
    <property type="project" value="TreeGrafter"/>
</dbReference>
<dbReference type="PANTHER" id="PTHR10491:SF4">
    <property type="entry name" value="METHIONINE ADENOSYLTRANSFERASE 2 SUBUNIT BETA"/>
    <property type="match status" value="1"/>
</dbReference>
<comment type="cofactor">
    <cofactor evidence="6">
        <name>Mg(2+)</name>
        <dbReference type="ChEBI" id="CHEBI:18420"/>
    </cofactor>
    <text evidence="6">Binds 1 Mg(2+) ion per monomer.</text>
</comment>
<comment type="pathway">
    <text evidence="1 6">Carbohydrate biosynthesis; dTDP-L-rhamnose biosynthesis.</text>
</comment>
<dbReference type="SUPFAM" id="SSF51735">
    <property type="entry name" value="NAD(P)-binding Rossmann-fold domains"/>
    <property type="match status" value="1"/>
</dbReference>
<comment type="catalytic activity">
    <reaction evidence="5 6">
        <text>dTDP-beta-L-rhamnose + NADP(+) = dTDP-4-dehydro-beta-L-rhamnose + NADPH + H(+)</text>
        <dbReference type="Rhea" id="RHEA:21796"/>
        <dbReference type="ChEBI" id="CHEBI:15378"/>
        <dbReference type="ChEBI" id="CHEBI:57510"/>
        <dbReference type="ChEBI" id="CHEBI:57783"/>
        <dbReference type="ChEBI" id="CHEBI:58349"/>
        <dbReference type="ChEBI" id="CHEBI:62830"/>
        <dbReference type="EC" id="1.1.1.133"/>
    </reaction>
</comment>
<dbReference type="GO" id="GO:0008831">
    <property type="term" value="F:dTDP-4-dehydrorhamnose reductase activity"/>
    <property type="evidence" value="ECO:0007669"/>
    <property type="project" value="UniProtKB-EC"/>
</dbReference>
<accession>A0A5S9MPD8</accession>
<dbReference type="EMBL" id="CACSIO010000001">
    <property type="protein sequence ID" value="CAA0078878.1"/>
    <property type="molecule type" value="Genomic_DNA"/>
</dbReference>
<dbReference type="Proteomes" id="UP000441399">
    <property type="component" value="Unassembled WGS sequence"/>
</dbReference>
<evidence type="ECO:0000256" key="2">
    <source>
        <dbReference type="ARBA" id="ARBA00010944"/>
    </source>
</evidence>
<evidence type="ECO:0000256" key="5">
    <source>
        <dbReference type="ARBA" id="ARBA00048200"/>
    </source>
</evidence>
<dbReference type="GO" id="GO:0009243">
    <property type="term" value="P:O antigen biosynthetic process"/>
    <property type="evidence" value="ECO:0007669"/>
    <property type="project" value="UniProtKB-UniPathway"/>
</dbReference>
<comment type="function">
    <text evidence="6">Catalyzes the reduction of dTDP-6-deoxy-L-lyxo-4-hexulose to yield dTDP-L-rhamnose.</text>
</comment>
<dbReference type="OrthoDB" id="9803892at2"/>
<sequence>MKTHILVTGSNGQLGSEIRQVADRQHANGEKNHTRFYCTDRATLDITDAVAVETFCRDNAINIIINCAAYTAVDTAESEPTTADAINHIGAKNLATAARKQNISLVHISTDYVFSGHGCRPYRPSDDTAPTNVYGTSKLAGEKAILDECPDNSVIIRTAWVYSSFGKNFVKTMLTLAEKHAQLRVVADQVGSPTYAADLAEAIMKILPQLNHRGVKTYHYSNAGVCSWYDFAVSIFELSGTPCDVSPITTEDYPTPASRPPYSVMHTADFQADFEIRIPHWRESLKHCLAALNNNG</sequence>
<evidence type="ECO:0000256" key="4">
    <source>
        <dbReference type="ARBA" id="ARBA00017099"/>
    </source>
</evidence>
<dbReference type="InterPro" id="IPR005913">
    <property type="entry name" value="dTDP_dehydrorham_reduct"/>
</dbReference>
<reference evidence="8 9" key="1">
    <citation type="submission" date="2019-11" db="EMBL/GenBank/DDBJ databases">
        <authorList>
            <person name="Holert J."/>
        </authorList>
    </citation>
    <scope>NUCLEOTIDE SEQUENCE [LARGE SCALE GENOMIC DNA]</scope>
    <source>
        <strain evidence="8">SB11_3</strain>
    </source>
</reference>
<dbReference type="EC" id="1.1.1.133" evidence="3 6"/>